<dbReference type="Proteomes" id="UP000663888">
    <property type="component" value="Unassembled WGS sequence"/>
</dbReference>
<feature type="region of interest" description="Disordered" evidence="1">
    <location>
        <begin position="165"/>
        <end position="206"/>
    </location>
</feature>
<gene>
    <name evidence="2" type="ORF">RDB_LOCUS47826</name>
</gene>
<protein>
    <recommendedName>
        <fullName evidence="4">Laminin domain protein</fullName>
    </recommendedName>
</protein>
<evidence type="ECO:0000256" key="1">
    <source>
        <dbReference type="SAM" id="MobiDB-lite"/>
    </source>
</evidence>
<feature type="compositionally biased region" description="Polar residues" evidence="1">
    <location>
        <begin position="281"/>
        <end position="291"/>
    </location>
</feature>
<accession>A0A8H2Y0B8</accession>
<reference evidence="2" key="1">
    <citation type="submission" date="2021-01" db="EMBL/GenBank/DDBJ databases">
        <authorList>
            <person name="Kaushik A."/>
        </authorList>
    </citation>
    <scope>NUCLEOTIDE SEQUENCE</scope>
    <source>
        <strain evidence="2">AG4-R118</strain>
    </source>
</reference>
<sequence length="499" mass="56140">MADHPGWYPPGQVCYPPELPMYLKNIYDLKPVVGTPNDAEVMGIHSVMHSARKASDIPGMLDSGLLVNLADHLFNVQMARYRSRYSLITFPSDATYTPPVLPTHVSVTLGPVSGAPSDDEMTKVQDSIRSYQRFDSVPSMFDPRVNMELSQHLFDLQMARHMRLAGENQPRSVSENNVKPSSPIQITEQKEVPTEEAPNATNNAGKGASVLEVDVPHSTPVTNIHEPTEQSNQLAERFSQVLERLIQVVERTHEPARQSDQLVEHLSQVIERFNLLTEQSNQFARPSTIQSNPLEEPNQPPEPALSSQKPSSPIEQFNQLLGRFNELLSQVIQPLKRSNELAERANAFAEQLNWLTERSNELTEESKKPVERFEGLMKNINKVLVGIQHAIVRNRRDNKVSALDCLVNEKGETPSSSKTTYRKGYDWLSKYESSRPNLPVMIGSVSQEIYVPEGWLAEFVCFYGIWQGVCESETSTELMDGKGKEARERLSRYLSSCLG</sequence>
<evidence type="ECO:0000313" key="3">
    <source>
        <dbReference type="Proteomes" id="UP000663888"/>
    </source>
</evidence>
<comment type="caution">
    <text evidence="2">The sequence shown here is derived from an EMBL/GenBank/DDBJ whole genome shotgun (WGS) entry which is preliminary data.</text>
</comment>
<feature type="region of interest" description="Disordered" evidence="1">
    <location>
        <begin position="281"/>
        <end position="312"/>
    </location>
</feature>
<dbReference type="EMBL" id="CAJMWX010000931">
    <property type="protein sequence ID" value="CAE6439339.1"/>
    <property type="molecule type" value="Genomic_DNA"/>
</dbReference>
<evidence type="ECO:0008006" key="4">
    <source>
        <dbReference type="Google" id="ProtNLM"/>
    </source>
</evidence>
<organism evidence="2 3">
    <name type="scientific">Rhizoctonia solani</name>
    <dbReference type="NCBI Taxonomy" id="456999"/>
    <lineage>
        <taxon>Eukaryota</taxon>
        <taxon>Fungi</taxon>
        <taxon>Dikarya</taxon>
        <taxon>Basidiomycota</taxon>
        <taxon>Agaricomycotina</taxon>
        <taxon>Agaricomycetes</taxon>
        <taxon>Cantharellales</taxon>
        <taxon>Ceratobasidiaceae</taxon>
        <taxon>Rhizoctonia</taxon>
    </lineage>
</organism>
<proteinExistence type="predicted"/>
<feature type="compositionally biased region" description="Polar residues" evidence="1">
    <location>
        <begin position="169"/>
        <end position="187"/>
    </location>
</feature>
<dbReference type="AlphaFoldDB" id="A0A8H2Y0B8"/>
<evidence type="ECO:0000313" key="2">
    <source>
        <dbReference type="EMBL" id="CAE6439339.1"/>
    </source>
</evidence>
<name>A0A8H2Y0B8_9AGAM</name>